<accession>A0A261UT61</accession>
<feature type="domain" description="Ketoreductase" evidence="4">
    <location>
        <begin position="9"/>
        <end position="192"/>
    </location>
</feature>
<organism evidence="5 6">
    <name type="scientific">Bordetella genomosp. 11</name>
    <dbReference type="NCBI Taxonomy" id="1416808"/>
    <lineage>
        <taxon>Bacteria</taxon>
        <taxon>Pseudomonadati</taxon>
        <taxon>Pseudomonadota</taxon>
        <taxon>Betaproteobacteria</taxon>
        <taxon>Burkholderiales</taxon>
        <taxon>Alcaligenaceae</taxon>
        <taxon>Bordetella</taxon>
    </lineage>
</organism>
<reference evidence="6" key="1">
    <citation type="submission" date="2017-05" db="EMBL/GenBank/DDBJ databases">
        <title>Complete and WGS of Bordetella genogroups.</title>
        <authorList>
            <person name="Spilker T."/>
            <person name="Lipuma J."/>
        </authorList>
    </citation>
    <scope>NUCLEOTIDE SEQUENCE [LARGE SCALE GENOMIC DNA]</scope>
    <source>
        <strain evidence="6">AU8856</strain>
    </source>
</reference>
<sequence>MPSSAPALRHVFITGASSGLGRALARHYAGRGARVGLVGRREDALRELASTLPGEHSWYAMDVRDRAALHASAADFLSRCGGTVDVVIASAGISAGTLTQQAEDFDVFQSIVQTNLLATVATFEPFIAGMRRARAGRLVGIGSVAGVRGLPGAGAYSASKAAVAVYCESLRTELARDGIRVVTIAPGYIRTAMTEHNPYRMPFLMEADDFAARAATAIARGHSYRVIPWQMGVAAKLMRLLPDALYDRLARNAPRKPRQGGPR</sequence>
<dbReference type="GO" id="GO:0016020">
    <property type="term" value="C:membrane"/>
    <property type="evidence" value="ECO:0007669"/>
    <property type="project" value="TreeGrafter"/>
</dbReference>
<dbReference type="PROSITE" id="PS00061">
    <property type="entry name" value="ADH_SHORT"/>
    <property type="match status" value="1"/>
</dbReference>
<gene>
    <name evidence="5" type="ORF">CAL28_07120</name>
</gene>
<dbReference type="SMART" id="SM00822">
    <property type="entry name" value="PKS_KR"/>
    <property type="match status" value="1"/>
</dbReference>
<comment type="caution">
    <text evidence="5">The sequence shown here is derived from an EMBL/GenBank/DDBJ whole genome shotgun (WGS) entry which is preliminary data.</text>
</comment>
<dbReference type="GO" id="GO:0016491">
    <property type="term" value="F:oxidoreductase activity"/>
    <property type="evidence" value="ECO:0007669"/>
    <property type="project" value="UniProtKB-KW"/>
</dbReference>
<dbReference type="PRINTS" id="PR00081">
    <property type="entry name" value="GDHRDH"/>
</dbReference>
<dbReference type="InterPro" id="IPR002347">
    <property type="entry name" value="SDR_fam"/>
</dbReference>
<dbReference type="Proteomes" id="UP000215767">
    <property type="component" value="Unassembled WGS sequence"/>
</dbReference>
<comment type="similarity">
    <text evidence="1 3">Belongs to the short-chain dehydrogenases/reductases (SDR) family.</text>
</comment>
<dbReference type="Gene3D" id="3.40.50.720">
    <property type="entry name" value="NAD(P)-binding Rossmann-like Domain"/>
    <property type="match status" value="1"/>
</dbReference>
<dbReference type="InterPro" id="IPR020904">
    <property type="entry name" value="Sc_DH/Rdtase_CS"/>
</dbReference>
<name>A0A261UT61_9BORD</name>
<evidence type="ECO:0000313" key="5">
    <source>
        <dbReference type="EMBL" id="OZI64440.1"/>
    </source>
</evidence>
<dbReference type="InterPro" id="IPR057326">
    <property type="entry name" value="KR_dom"/>
</dbReference>
<dbReference type="PRINTS" id="PR00080">
    <property type="entry name" value="SDRFAMILY"/>
</dbReference>
<evidence type="ECO:0000259" key="4">
    <source>
        <dbReference type="SMART" id="SM00822"/>
    </source>
</evidence>
<dbReference type="InterPro" id="IPR036291">
    <property type="entry name" value="NAD(P)-bd_dom_sf"/>
</dbReference>
<keyword evidence="2" id="KW-0560">Oxidoreductase</keyword>
<keyword evidence="6" id="KW-1185">Reference proteome</keyword>
<evidence type="ECO:0000256" key="3">
    <source>
        <dbReference type="RuleBase" id="RU000363"/>
    </source>
</evidence>
<evidence type="ECO:0000256" key="1">
    <source>
        <dbReference type="ARBA" id="ARBA00006484"/>
    </source>
</evidence>
<dbReference type="NCBIfam" id="NF005437">
    <property type="entry name" value="PRK07024.1"/>
    <property type="match status" value="1"/>
</dbReference>
<dbReference type="EMBL" id="NEVS01000002">
    <property type="protein sequence ID" value="OZI64440.1"/>
    <property type="molecule type" value="Genomic_DNA"/>
</dbReference>
<evidence type="ECO:0000313" key="6">
    <source>
        <dbReference type="Proteomes" id="UP000215767"/>
    </source>
</evidence>
<dbReference type="PANTHER" id="PTHR44196">
    <property type="entry name" value="DEHYDROGENASE/REDUCTASE SDR FAMILY MEMBER 7B"/>
    <property type="match status" value="1"/>
</dbReference>
<proteinExistence type="inferred from homology"/>
<dbReference type="SUPFAM" id="SSF51735">
    <property type="entry name" value="NAD(P)-binding Rossmann-fold domains"/>
    <property type="match status" value="1"/>
</dbReference>
<dbReference type="AlphaFoldDB" id="A0A261UT61"/>
<evidence type="ECO:0000256" key="2">
    <source>
        <dbReference type="ARBA" id="ARBA00023002"/>
    </source>
</evidence>
<protein>
    <submittedName>
        <fullName evidence="5">Short-chain dehydrogenase</fullName>
    </submittedName>
</protein>
<dbReference type="PANTHER" id="PTHR44196:SF1">
    <property type="entry name" value="DEHYDROGENASE_REDUCTASE SDR FAMILY MEMBER 7B"/>
    <property type="match status" value="1"/>
</dbReference>
<dbReference type="Pfam" id="PF00106">
    <property type="entry name" value="adh_short"/>
    <property type="match status" value="1"/>
</dbReference>